<name>A0A2P2QFL0_RHIMU</name>
<protein>
    <submittedName>
        <fullName evidence="1">Uncharacterized protein</fullName>
    </submittedName>
</protein>
<dbReference type="AlphaFoldDB" id="A0A2P2QFL0"/>
<sequence>MKAWKFVIRIKYSSLLCSTLTPELALCRSGVNRLLSFL</sequence>
<organism evidence="1">
    <name type="scientific">Rhizophora mucronata</name>
    <name type="common">Asiatic mangrove</name>
    <dbReference type="NCBI Taxonomy" id="61149"/>
    <lineage>
        <taxon>Eukaryota</taxon>
        <taxon>Viridiplantae</taxon>
        <taxon>Streptophyta</taxon>
        <taxon>Embryophyta</taxon>
        <taxon>Tracheophyta</taxon>
        <taxon>Spermatophyta</taxon>
        <taxon>Magnoliopsida</taxon>
        <taxon>eudicotyledons</taxon>
        <taxon>Gunneridae</taxon>
        <taxon>Pentapetalae</taxon>
        <taxon>rosids</taxon>
        <taxon>fabids</taxon>
        <taxon>Malpighiales</taxon>
        <taxon>Rhizophoraceae</taxon>
        <taxon>Rhizophora</taxon>
    </lineage>
</organism>
<evidence type="ECO:0000313" key="1">
    <source>
        <dbReference type="EMBL" id="MBX65684.1"/>
    </source>
</evidence>
<dbReference type="EMBL" id="GGEC01085200">
    <property type="protein sequence ID" value="MBX65684.1"/>
    <property type="molecule type" value="Transcribed_RNA"/>
</dbReference>
<accession>A0A2P2QFL0</accession>
<reference evidence="1" key="1">
    <citation type="submission" date="2018-02" db="EMBL/GenBank/DDBJ databases">
        <title>Rhizophora mucronata_Transcriptome.</title>
        <authorList>
            <person name="Meera S.P."/>
            <person name="Sreeshan A."/>
            <person name="Augustine A."/>
        </authorList>
    </citation>
    <scope>NUCLEOTIDE SEQUENCE</scope>
    <source>
        <tissue evidence="1">Leaf</tissue>
    </source>
</reference>
<proteinExistence type="predicted"/>